<keyword evidence="2" id="KW-0012">Acyltransferase</keyword>
<keyword evidence="1 4" id="KW-0808">Transferase</keyword>
<sequence length="180" mass="19418">MEPVISLRRATPDDVPAVLTLFDEAVEWFVSVGNTGQWGSQPWSTSERQQRRVAEMLALPGAWVAVNDDGSVIGSLVVGEASEDVPPATEPELYVRVLIGSRRPGAKGVGRRLMAHADDLAREAGPGYLRVDCYAGGTGRLVEYYESCGYTRLSTFTVEDWPGQVLERRLPATGQPGAGA</sequence>
<comment type="caution">
    <text evidence="4">The sequence shown here is derived from an EMBL/GenBank/DDBJ whole genome shotgun (WGS) entry which is preliminary data.</text>
</comment>
<evidence type="ECO:0000313" key="4">
    <source>
        <dbReference type="EMBL" id="RII41246.1"/>
    </source>
</evidence>
<dbReference type="Proteomes" id="UP000265419">
    <property type="component" value="Unassembled WGS sequence"/>
</dbReference>
<feature type="domain" description="N-acetyltransferase" evidence="3">
    <location>
        <begin position="5"/>
        <end position="171"/>
    </location>
</feature>
<name>A0A399JFD5_9MICC</name>
<dbReference type="AlphaFoldDB" id="A0A399JFD5"/>
<protein>
    <submittedName>
        <fullName evidence="4">GNAT family N-acetyltransferase</fullName>
    </submittedName>
</protein>
<evidence type="ECO:0000256" key="1">
    <source>
        <dbReference type="ARBA" id="ARBA00022679"/>
    </source>
</evidence>
<dbReference type="GO" id="GO:0016747">
    <property type="term" value="F:acyltransferase activity, transferring groups other than amino-acyl groups"/>
    <property type="evidence" value="ECO:0007669"/>
    <property type="project" value="InterPro"/>
</dbReference>
<dbReference type="PANTHER" id="PTHR43877:SF2">
    <property type="entry name" value="AMINOALKYLPHOSPHONATE N-ACETYLTRANSFERASE-RELATED"/>
    <property type="match status" value="1"/>
</dbReference>
<keyword evidence="5" id="KW-1185">Reference proteome</keyword>
<accession>A0A399JFD5</accession>
<dbReference type="PANTHER" id="PTHR43877">
    <property type="entry name" value="AMINOALKYLPHOSPHONATE N-ACETYLTRANSFERASE-RELATED-RELATED"/>
    <property type="match status" value="1"/>
</dbReference>
<reference evidence="4 5" key="1">
    <citation type="submission" date="2018-07" db="EMBL/GenBank/DDBJ databases">
        <title>Arthrobacter sp. nov., isolated from raw cow's milk with high bacterial count.</title>
        <authorList>
            <person name="Hahne J."/>
            <person name="Isele D."/>
            <person name="Lipski A."/>
        </authorList>
    </citation>
    <scope>NUCLEOTIDE SEQUENCE [LARGE SCALE GENOMIC DNA]</scope>
    <source>
        <strain evidence="4 5">JZ R-35</strain>
    </source>
</reference>
<dbReference type="InterPro" id="IPR050832">
    <property type="entry name" value="Bact_Acetyltransf"/>
</dbReference>
<dbReference type="InterPro" id="IPR000182">
    <property type="entry name" value="GNAT_dom"/>
</dbReference>
<evidence type="ECO:0000313" key="5">
    <source>
        <dbReference type="Proteomes" id="UP000265419"/>
    </source>
</evidence>
<proteinExistence type="predicted"/>
<dbReference type="EMBL" id="QQXK01000032">
    <property type="protein sequence ID" value="RII41246.1"/>
    <property type="molecule type" value="Genomic_DNA"/>
</dbReference>
<evidence type="ECO:0000259" key="3">
    <source>
        <dbReference type="PROSITE" id="PS51186"/>
    </source>
</evidence>
<dbReference type="SUPFAM" id="SSF55729">
    <property type="entry name" value="Acyl-CoA N-acyltransferases (Nat)"/>
    <property type="match status" value="1"/>
</dbReference>
<dbReference type="Pfam" id="PF00583">
    <property type="entry name" value="Acetyltransf_1"/>
    <property type="match status" value="1"/>
</dbReference>
<dbReference type="Gene3D" id="3.40.630.30">
    <property type="match status" value="1"/>
</dbReference>
<gene>
    <name evidence="4" type="ORF">DWB68_13660</name>
</gene>
<evidence type="ECO:0000256" key="2">
    <source>
        <dbReference type="ARBA" id="ARBA00023315"/>
    </source>
</evidence>
<dbReference type="InterPro" id="IPR016181">
    <property type="entry name" value="Acyl_CoA_acyltransferase"/>
</dbReference>
<organism evidence="4 5">
    <name type="scientific">Galactobacter valiniphilus</name>
    <dbReference type="NCBI Taxonomy" id="2676122"/>
    <lineage>
        <taxon>Bacteria</taxon>
        <taxon>Bacillati</taxon>
        <taxon>Actinomycetota</taxon>
        <taxon>Actinomycetes</taxon>
        <taxon>Micrococcales</taxon>
        <taxon>Micrococcaceae</taxon>
        <taxon>Galactobacter</taxon>
    </lineage>
</organism>
<dbReference type="PROSITE" id="PS51186">
    <property type="entry name" value="GNAT"/>
    <property type="match status" value="1"/>
</dbReference>